<feature type="domain" description="Aminotransferase class I/classII large" evidence="6">
    <location>
        <begin position="32"/>
        <end position="377"/>
    </location>
</feature>
<evidence type="ECO:0000259" key="6">
    <source>
        <dbReference type="Pfam" id="PF00155"/>
    </source>
</evidence>
<dbReference type="Proteomes" id="UP000283880">
    <property type="component" value="Unassembled WGS sequence"/>
</dbReference>
<comment type="similarity">
    <text evidence="5">Belongs to the class-II pyridoxal-phosphate-dependent aminotransferase family. MalY/PatB cystathionine beta-lyase subfamily.</text>
</comment>
<dbReference type="GO" id="GO:0008483">
    <property type="term" value="F:transaminase activity"/>
    <property type="evidence" value="ECO:0007669"/>
    <property type="project" value="UniProtKB-KW"/>
</dbReference>
<keyword evidence="3" id="KW-0663">Pyridoxal phosphate</keyword>
<dbReference type="InterPro" id="IPR004839">
    <property type="entry name" value="Aminotransferase_I/II_large"/>
</dbReference>
<accession>A0A413FE90</accession>
<dbReference type="EC" id="4.4.1.13" evidence="2"/>
<evidence type="ECO:0000256" key="3">
    <source>
        <dbReference type="ARBA" id="ARBA00022898"/>
    </source>
</evidence>
<keyword evidence="4" id="KW-0456">Lyase</keyword>
<evidence type="ECO:0000256" key="2">
    <source>
        <dbReference type="ARBA" id="ARBA00012224"/>
    </source>
</evidence>
<dbReference type="InterPro" id="IPR015421">
    <property type="entry name" value="PyrdxlP-dep_Trfase_major"/>
</dbReference>
<protein>
    <recommendedName>
        <fullName evidence="2">cysteine-S-conjugate beta-lyase</fullName>
        <ecNumber evidence="2">4.4.1.13</ecNumber>
    </recommendedName>
</protein>
<evidence type="ECO:0000256" key="1">
    <source>
        <dbReference type="ARBA" id="ARBA00001933"/>
    </source>
</evidence>
<keyword evidence="7" id="KW-0808">Transferase</keyword>
<dbReference type="PANTHER" id="PTHR43525:SF1">
    <property type="entry name" value="PROTEIN MALY"/>
    <property type="match status" value="1"/>
</dbReference>
<dbReference type="InterPro" id="IPR015422">
    <property type="entry name" value="PyrdxlP-dep_Trfase_small"/>
</dbReference>
<dbReference type="Gene3D" id="3.90.1150.10">
    <property type="entry name" value="Aspartate Aminotransferase, domain 1"/>
    <property type="match status" value="1"/>
</dbReference>
<sequence>MKYDFTTVYKRYGCGSGKWDEMQRENPNVGEDVIPFSVADMEFVEAPEIVEGLKAFLDTTVLGYANATDSYKEAVCAWMKKRHNWDAKPEWILPSHGVVDAFFSAIKCYTNEGDGVMLLTPVYYPMYIGIKVNNRVLVDCPLVERGDTYEIDFEDFEKKAKDPNTKLFILCSPHNPCGRVWTKEELERIGRICNENHVLVVDDEIHHDLIMPGHTHYVYAALSTEMEQNCLVLTAPSKTFNLAGLQTSNIFVPNEALRREMEAFLKRGSANPKCNILGYKACEIAYSSCGEWLDECIQVIDENRRVITEFMAENFPQIRVCQLQATYLLWMDWNGLGLDYKELERINRQEAGLFFDEGYIFGAQGEGFERWNLACPTSYVVAALKRMKEAYGKYVK</sequence>
<comment type="cofactor">
    <cofactor evidence="1">
        <name>pyridoxal 5'-phosphate</name>
        <dbReference type="ChEBI" id="CHEBI:597326"/>
    </cofactor>
</comment>
<dbReference type="GO" id="GO:0030170">
    <property type="term" value="F:pyridoxal phosphate binding"/>
    <property type="evidence" value="ECO:0007669"/>
    <property type="project" value="InterPro"/>
</dbReference>
<organism evidence="7 8">
    <name type="scientific">Enterocloster asparagiformis</name>
    <dbReference type="NCBI Taxonomy" id="333367"/>
    <lineage>
        <taxon>Bacteria</taxon>
        <taxon>Bacillati</taxon>
        <taxon>Bacillota</taxon>
        <taxon>Clostridia</taxon>
        <taxon>Lachnospirales</taxon>
        <taxon>Lachnospiraceae</taxon>
        <taxon>Enterocloster</taxon>
    </lineage>
</organism>
<dbReference type="EMBL" id="QSBM01000010">
    <property type="protein sequence ID" value="RGX28751.1"/>
    <property type="molecule type" value="Genomic_DNA"/>
</dbReference>
<evidence type="ECO:0000313" key="7">
    <source>
        <dbReference type="EMBL" id="RGX28751.1"/>
    </source>
</evidence>
<proteinExistence type="inferred from homology"/>
<reference evidence="7 8" key="1">
    <citation type="submission" date="2018-08" db="EMBL/GenBank/DDBJ databases">
        <title>A genome reference for cultivated species of the human gut microbiota.</title>
        <authorList>
            <person name="Zou Y."/>
            <person name="Xue W."/>
            <person name="Luo G."/>
        </authorList>
    </citation>
    <scope>NUCLEOTIDE SEQUENCE [LARGE SCALE GENOMIC DNA]</scope>
    <source>
        <strain evidence="7 8">AF04-15</strain>
    </source>
</reference>
<dbReference type="PANTHER" id="PTHR43525">
    <property type="entry name" value="PROTEIN MALY"/>
    <property type="match status" value="1"/>
</dbReference>
<dbReference type="GO" id="GO:0047804">
    <property type="term" value="F:cysteine-S-conjugate beta-lyase activity"/>
    <property type="evidence" value="ECO:0007669"/>
    <property type="project" value="UniProtKB-EC"/>
</dbReference>
<gene>
    <name evidence="7" type="ORF">DWV29_14140</name>
</gene>
<comment type="caution">
    <text evidence="7">The sequence shown here is derived from an EMBL/GenBank/DDBJ whole genome shotgun (WGS) entry which is preliminary data.</text>
</comment>
<evidence type="ECO:0000313" key="8">
    <source>
        <dbReference type="Proteomes" id="UP000283880"/>
    </source>
</evidence>
<dbReference type="AlphaFoldDB" id="A0A413FE90"/>
<dbReference type="RefSeq" id="WP_117777567.1">
    <property type="nucleotide sequence ID" value="NZ_QSBM01000010.1"/>
</dbReference>
<name>A0A413FE90_9FIRM</name>
<dbReference type="Gene3D" id="3.40.640.10">
    <property type="entry name" value="Type I PLP-dependent aspartate aminotransferase-like (Major domain)"/>
    <property type="match status" value="1"/>
</dbReference>
<dbReference type="InterPro" id="IPR051798">
    <property type="entry name" value="Class-II_PLP-Dep_Aminotrans"/>
</dbReference>
<evidence type="ECO:0000256" key="4">
    <source>
        <dbReference type="ARBA" id="ARBA00023239"/>
    </source>
</evidence>
<dbReference type="InterPro" id="IPR027619">
    <property type="entry name" value="C-S_lyase_PatB-like"/>
</dbReference>
<evidence type="ECO:0000256" key="5">
    <source>
        <dbReference type="ARBA" id="ARBA00037974"/>
    </source>
</evidence>
<dbReference type="InterPro" id="IPR015424">
    <property type="entry name" value="PyrdxlP-dep_Trfase"/>
</dbReference>
<keyword evidence="7" id="KW-0032">Aminotransferase</keyword>
<dbReference type="OrthoDB" id="9802872at2"/>
<dbReference type="CDD" id="cd00609">
    <property type="entry name" value="AAT_like"/>
    <property type="match status" value="1"/>
</dbReference>
<dbReference type="NCBIfam" id="TIGR04350">
    <property type="entry name" value="C_S_lyase_PatB"/>
    <property type="match status" value="1"/>
</dbReference>
<dbReference type="SUPFAM" id="SSF53383">
    <property type="entry name" value="PLP-dependent transferases"/>
    <property type="match status" value="1"/>
</dbReference>
<dbReference type="Pfam" id="PF00155">
    <property type="entry name" value="Aminotran_1_2"/>
    <property type="match status" value="1"/>
</dbReference>